<dbReference type="Pfam" id="PF02585">
    <property type="entry name" value="PIG-L"/>
    <property type="match status" value="1"/>
</dbReference>
<protein>
    <submittedName>
        <fullName evidence="1">Bacillithiol biosynthesis deacetylase BshB1</fullName>
    </submittedName>
</protein>
<dbReference type="NCBIfam" id="TIGR04001">
    <property type="entry name" value="thiol_BshB1"/>
    <property type="match status" value="1"/>
</dbReference>
<dbReference type="PANTHER" id="PTHR12993">
    <property type="entry name" value="N-ACETYLGLUCOSAMINYL-PHOSPHATIDYLINOSITOL DE-N-ACETYLASE-RELATED"/>
    <property type="match status" value="1"/>
</dbReference>
<gene>
    <name evidence="1" type="primary">bshB1</name>
    <name evidence="1" type="ORF">ACFSAH_15440</name>
</gene>
<dbReference type="RefSeq" id="WP_379663639.1">
    <property type="nucleotide sequence ID" value="NZ_JBHUDG010000044.1"/>
</dbReference>
<dbReference type="Proteomes" id="UP001597118">
    <property type="component" value="Unassembled WGS sequence"/>
</dbReference>
<name>A0ABW4IES8_9SPHI</name>
<dbReference type="SUPFAM" id="SSF102588">
    <property type="entry name" value="LmbE-like"/>
    <property type="match status" value="1"/>
</dbReference>
<reference evidence="2" key="1">
    <citation type="journal article" date="2019" name="Int. J. Syst. Evol. Microbiol.">
        <title>The Global Catalogue of Microorganisms (GCM) 10K type strain sequencing project: providing services to taxonomists for standard genome sequencing and annotation.</title>
        <authorList>
            <consortium name="The Broad Institute Genomics Platform"/>
            <consortium name="The Broad Institute Genome Sequencing Center for Infectious Disease"/>
            <person name="Wu L."/>
            <person name="Ma J."/>
        </authorList>
    </citation>
    <scope>NUCLEOTIDE SEQUENCE [LARGE SCALE GENOMIC DNA]</scope>
    <source>
        <strain evidence="2">CCUG 53762</strain>
    </source>
</reference>
<organism evidence="1 2">
    <name type="scientific">Pseudopedobacter beijingensis</name>
    <dbReference type="NCBI Taxonomy" id="1207056"/>
    <lineage>
        <taxon>Bacteria</taxon>
        <taxon>Pseudomonadati</taxon>
        <taxon>Bacteroidota</taxon>
        <taxon>Sphingobacteriia</taxon>
        <taxon>Sphingobacteriales</taxon>
        <taxon>Sphingobacteriaceae</taxon>
        <taxon>Pseudopedobacter</taxon>
    </lineage>
</organism>
<dbReference type="InterPro" id="IPR003737">
    <property type="entry name" value="GlcNAc_PI_deacetylase-related"/>
</dbReference>
<sequence>MKLDLLFIAAHPDDVELAASGTILKHKAMGKKVGIIDLTRGELGTRGTAEIRDKEAAEAASILGIDVRENLGLKDGFFKNDEEHQKKIIEIIRKYAPEIIITNAYYDRHPDHGRACELVNDSCFLAGLPKIVTTLNGVEQKAHRPRLLLHFIQDTYIKPDIVIDISAFHDQKIKAIQAYKTQFYVEGVTLDDPQTYISNPQFLEVIIGRAREFGKAIQVPFAEGFLSKKILGVGSLFDLE</sequence>
<evidence type="ECO:0000313" key="1">
    <source>
        <dbReference type="EMBL" id="MFD1631270.1"/>
    </source>
</evidence>
<dbReference type="InterPro" id="IPR023842">
    <property type="entry name" value="Bacillithiol_biosynth_BshB1"/>
</dbReference>
<proteinExistence type="predicted"/>
<comment type="caution">
    <text evidence="1">The sequence shown here is derived from an EMBL/GenBank/DDBJ whole genome shotgun (WGS) entry which is preliminary data.</text>
</comment>
<keyword evidence="2" id="KW-1185">Reference proteome</keyword>
<dbReference type="EMBL" id="JBHUDG010000044">
    <property type="protein sequence ID" value="MFD1631270.1"/>
    <property type="molecule type" value="Genomic_DNA"/>
</dbReference>
<accession>A0ABW4IES8</accession>
<evidence type="ECO:0000313" key="2">
    <source>
        <dbReference type="Proteomes" id="UP001597118"/>
    </source>
</evidence>
<dbReference type="InterPro" id="IPR024078">
    <property type="entry name" value="LmbE-like_dom_sf"/>
</dbReference>
<dbReference type="Gene3D" id="3.40.50.10320">
    <property type="entry name" value="LmbE-like"/>
    <property type="match status" value="1"/>
</dbReference>
<dbReference type="PANTHER" id="PTHR12993:SF30">
    <property type="entry name" value="N-ACETYL-ALPHA-D-GLUCOSAMINYL L-MALATE DEACETYLASE 1"/>
    <property type="match status" value="1"/>
</dbReference>